<comment type="subunit">
    <text evidence="5">Part of the 50S ribosomal subunit; part of the 5S rRNA/L5/L18/L25 subcomplex. Contacts the 5S rRNA and the P site tRNA. Forms a bridge to the 30S subunit in the 70S ribosome.</text>
</comment>
<evidence type="ECO:0000256" key="4">
    <source>
        <dbReference type="ARBA" id="ARBA00035245"/>
    </source>
</evidence>
<sequence>MQATNLNQSSKEKYLDQIRPTLAKELNKKNIYQVPSLKKIVLNTSFGRLNPNEKLREQIAEGLAKISGQKPIFTKAKKAIAGFKIKKDQVVGAKVTLRSKRMYYFLEKLISIVLPRLRDFRGVSEAAFDKGGNYTIGFREITVFPEVEYTREETPIGLEVTIQVRAKDVDEAKTLLTKFGMPFTKAKMKKEEVNIKLS</sequence>
<keyword evidence="5" id="KW-0694">RNA-binding</keyword>
<dbReference type="EMBL" id="MHCN01000010">
    <property type="protein sequence ID" value="OGY21912.1"/>
    <property type="molecule type" value="Genomic_DNA"/>
</dbReference>
<name>A0A1G1W2M4_9BACT</name>
<comment type="caution">
    <text evidence="9">The sequence shown here is derived from an EMBL/GenBank/DDBJ whole genome shotgun (WGS) entry which is preliminary data.</text>
</comment>
<evidence type="ECO:0000256" key="1">
    <source>
        <dbReference type="ARBA" id="ARBA00008553"/>
    </source>
</evidence>
<dbReference type="PROSITE" id="PS00358">
    <property type="entry name" value="RIBOSOMAL_L5"/>
    <property type="match status" value="1"/>
</dbReference>
<dbReference type="GO" id="GO:1990904">
    <property type="term" value="C:ribonucleoprotein complex"/>
    <property type="evidence" value="ECO:0007669"/>
    <property type="project" value="UniProtKB-KW"/>
</dbReference>
<dbReference type="SUPFAM" id="SSF55282">
    <property type="entry name" value="RL5-like"/>
    <property type="match status" value="1"/>
</dbReference>
<reference evidence="9 10" key="1">
    <citation type="journal article" date="2016" name="Nat. Commun.">
        <title>Thousands of microbial genomes shed light on interconnected biogeochemical processes in an aquifer system.</title>
        <authorList>
            <person name="Anantharaman K."/>
            <person name="Brown C.T."/>
            <person name="Hug L.A."/>
            <person name="Sharon I."/>
            <person name="Castelle C.J."/>
            <person name="Probst A.J."/>
            <person name="Thomas B.C."/>
            <person name="Singh A."/>
            <person name="Wilkins M.J."/>
            <person name="Karaoz U."/>
            <person name="Brodie E.L."/>
            <person name="Williams K.H."/>
            <person name="Hubbard S.S."/>
            <person name="Banfield J.F."/>
        </authorList>
    </citation>
    <scope>NUCLEOTIDE SEQUENCE [LARGE SCALE GENOMIC DNA]</scope>
</reference>
<keyword evidence="3 5" id="KW-0687">Ribonucleoprotein</keyword>
<organism evidence="9 10">
    <name type="scientific">Candidatus Woykebacteria bacterium GWA1_44_8</name>
    <dbReference type="NCBI Taxonomy" id="1802591"/>
    <lineage>
        <taxon>Bacteria</taxon>
        <taxon>Candidatus Woykeibacteriota</taxon>
    </lineage>
</organism>
<dbReference type="GO" id="GO:0006412">
    <property type="term" value="P:translation"/>
    <property type="evidence" value="ECO:0007669"/>
    <property type="project" value="UniProtKB-UniRule"/>
</dbReference>
<keyword evidence="5" id="KW-0699">rRNA-binding</keyword>
<dbReference type="STRING" id="1802591.A2113_01140"/>
<dbReference type="HAMAP" id="MF_01333_B">
    <property type="entry name" value="Ribosomal_uL5_B"/>
    <property type="match status" value="1"/>
</dbReference>
<evidence type="ECO:0000313" key="9">
    <source>
        <dbReference type="EMBL" id="OGY21912.1"/>
    </source>
</evidence>
<evidence type="ECO:0000313" key="10">
    <source>
        <dbReference type="Proteomes" id="UP000176299"/>
    </source>
</evidence>
<dbReference type="GO" id="GO:0003735">
    <property type="term" value="F:structural constituent of ribosome"/>
    <property type="evidence" value="ECO:0007669"/>
    <property type="project" value="InterPro"/>
</dbReference>
<dbReference type="InterPro" id="IPR022803">
    <property type="entry name" value="Ribosomal_uL5_dom_sf"/>
</dbReference>
<dbReference type="FunFam" id="3.30.1440.10:FF:000001">
    <property type="entry name" value="50S ribosomal protein L5"/>
    <property type="match status" value="1"/>
</dbReference>
<dbReference type="InterPro" id="IPR031309">
    <property type="entry name" value="Ribosomal_uL5_C"/>
</dbReference>
<proteinExistence type="inferred from homology"/>
<evidence type="ECO:0000256" key="6">
    <source>
        <dbReference type="RuleBase" id="RU003930"/>
    </source>
</evidence>
<evidence type="ECO:0000259" key="8">
    <source>
        <dbReference type="Pfam" id="PF00673"/>
    </source>
</evidence>
<dbReference type="InterPro" id="IPR020929">
    <property type="entry name" value="Ribosomal_uL5_CS"/>
</dbReference>
<dbReference type="PANTHER" id="PTHR11994">
    <property type="entry name" value="60S RIBOSOMAL PROTEIN L11-RELATED"/>
    <property type="match status" value="1"/>
</dbReference>
<comment type="function">
    <text evidence="5">This is 1 of the proteins that bind and probably mediate the attachment of the 5S RNA into the large ribosomal subunit, where it forms part of the central protuberance. In the 70S ribosome it contacts protein S13 of the 30S subunit (bridge B1b), connecting the 2 subunits; this bridge is implicated in subunit movement. Contacts the P site tRNA; the 5S rRNA and some of its associated proteins might help stabilize positioning of ribosome-bound tRNAs.</text>
</comment>
<evidence type="ECO:0000256" key="3">
    <source>
        <dbReference type="ARBA" id="ARBA00023274"/>
    </source>
</evidence>
<dbReference type="Gene3D" id="3.30.1440.10">
    <property type="match status" value="1"/>
</dbReference>
<evidence type="ECO:0000256" key="2">
    <source>
        <dbReference type="ARBA" id="ARBA00022980"/>
    </source>
</evidence>
<keyword evidence="5" id="KW-0820">tRNA-binding</keyword>
<accession>A0A1G1W2M4</accession>
<dbReference type="GO" id="GO:0019843">
    <property type="term" value="F:rRNA binding"/>
    <property type="evidence" value="ECO:0007669"/>
    <property type="project" value="UniProtKB-UniRule"/>
</dbReference>
<dbReference type="NCBIfam" id="NF000585">
    <property type="entry name" value="PRK00010.1"/>
    <property type="match status" value="1"/>
</dbReference>
<feature type="domain" description="Large ribosomal subunit protein uL5 C-terminal" evidence="8">
    <location>
        <begin position="91"/>
        <end position="183"/>
    </location>
</feature>
<dbReference type="GO" id="GO:0005840">
    <property type="term" value="C:ribosome"/>
    <property type="evidence" value="ECO:0007669"/>
    <property type="project" value="UniProtKB-KW"/>
</dbReference>
<evidence type="ECO:0000256" key="5">
    <source>
        <dbReference type="HAMAP-Rule" id="MF_01333"/>
    </source>
</evidence>
<dbReference type="AlphaFoldDB" id="A0A1G1W2M4"/>
<dbReference type="Pfam" id="PF00673">
    <property type="entry name" value="Ribosomal_L5_C"/>
    <property type="match status" value="1"/>
</dbReference>
<comment type="similarity">
    <text evidence="1 5 6">Belongs to the universal ribosomal protein uL5 family.</text>
</comment>
<protein>
    <recommendedName>
        <fullName evidence="4 5">Large ribosomal subunit protein uL5</fullName>
    </recommendedName>
</protein>
<dbReference type="Proteomes" id="UP000176299">
    <property type="component" value="Unassembled WGS sequence"/>
</dbReference>
<dbReference type="GO" id="GO:0000049">
    <property type="term" value="F:tRNA binding"/>
    <property type="evidence" value="ECO:0007669"/>
    <property type="project" value="UniProtKB-UniRule"/>
</dbReference>
<keyword evidence="2 5" id="KW-0689">Ribosomal protein</keyword>
<dbReference type="InterPro" id="IPR002132">
    <property type="entry name" value="Ribosomal_uL5"/>
</dbReference>
<evidence type="ECO:0000259" key="7">
    <source>
        <dbReference type="Pfam" id="PF00281"/>
    </source>
</evidence>
<dbReference type="InterPro" id="IPR020930">
    <property type="entry name" value="Ribosomal_uL5_bac-type"/>
</dbReference>
<dbReference type="PIRSF" id="PIRSF002161">
    <property type="entry name" value="Ribosomal_L5"/>
    <property type="match status" value="1"/>
</dbReference>
<dbReference type="InterPro" id="IPR031310">
    <property type="entry name" value="Ribosomal_uL5_N"/>
</dbReference>
<gene>
    <name evidence="5" type="primary">rplE</name>
    <name evidence="9" type="ORF">A2113_01140</name>
</gene>
<feature type="domain" description="Large ribosomal subunit protein uL5 N-terminal" evidence="7">
    <location>
        <begin position="30"/>
        <end position="86"/>
    </location>
</feature>
<dbReference type="Pfam" id="PF00281">
    <property type="entry name" value="Ribosomal_L5"/>
    <property type="match status" value="1"/>
</dbReference>